<feature type="non-terminal residue" evidence="2">
    <location>
        <position position="1"/>
    </location>
</feature>
<sequence length="128" mass="14865">PHNPRSIVIQFELVPFVPIYLKGGNYHGQTQTQNKTKVRAQEPERISTRRTKTPDPNSKGKHHLLRSQRQKTILEILIHALNIWRRNKIPKPANHQNATIHLQSKNINHYPTRCTTQVATGTLMNKER</sequence>
<feature type="region of interest" description="Disordered" evidence="1">
    <location>
        <begin position="25"/>
        <end position="66"/>
    </location>
</feature>
<dbReference type="EMBL" id="AP015034">
    <property type="protein sequence ID" value="BAT74804.1"/>
    <property type="molecule type" value="Genomic_DNA"/>
</dbReference>
<name>A0A0S3R295_PHAAN</name>
<reference evidence="2 3" key="1">
    <citation type="journal article" date="2015" name="Sci. Rep.">
        <title>The power of single molecule real-time sequencing technology in the de novo assembly of a eukaryotic genome.</title>
        <authorList>
            <person name="Sakai H."/>
            <person name="Naito K."/>
            <person name="Ogiso-Tanaka E."/>
            <person name="Takahashi Y."/>
            <person name="Iseki K."/>
            <person name="Muto C."/>
            <person name="Satou K."/>
            <person name="Teruya K."/>
            <person name="Shiroma A."/>
            <person name="Shimoji M."/>
            <person name="Hirano T."/>
            <person name="Itoh T."/>
            <person name="Kaga A."/>
            <person name="Tomooka N."/>
        </authorList>
    </citation>
    <scope>NUCLEOTIDE SEQUENCE [LARGE SCALE GENOMIC DNA]</scope>
    <source>
        <strain evidence="3">cv. Shumari</strain>
    </source>
</reference>
<evidence type="ECO:0000313" key="2">
    <source>
        <dbReference type="EMBL" id="BAT74804.1"/>
    </source>
</evidence>
<dbReference type="Proteomes" id="UP000291084">
    <property type="component" value="Chromosome 1"/>
</dbReference>
<accession>A0A0S3R295</accession>
<evidence type="ECO:0000256" key="1">
    <source>
        <dbReference type="SAM" id="MobiDB-lite"/>
    </source>
</evidence>
<evidence type="ECO:0000313" key="3">
    <source>
        <dbReference type="Proteomes" id="UP000291084"/>
    </source>
</evidence>
<organism evidence="2 3">
    <name type="scientific">Vigna angularis var. angularis</name>
    <dbReference type="NCBI Taxonomy" id="157739"/>
    <lineage>
        <taxon>Eukaryota</taxon>
        <taxon>Viridiplantae</taxon>
        <taxon>Streptophyta</taxon>
        <taxon>Embryophyta</taxon>
        <taxon>Tracheophyta</taxon>
        <taxon>Spermatophyta</taxon>
        <taxon>Magnoliopsida</taxon>
        <taxon>eudicotyledons</taxon>
        <taxon>Gunneridae</taxon>
        <taxon>Pentapetalae</taxon>
        <taxon>rosids</taxon>
        <taxon>fabids</taxon>
        <taxon>Fabales</taxon>
        <taxon>Fabaceae</taxon>
        <taxon>Papilionoideae</taxon>
        <taxon>50 kb inversion clade</taxon>
        <taxon>NPAAA clade</taxon>
        <taxon>indigoferoid/millettioid clade</taxon>
        <taxon>Phaseoleae</taxon>
        <taxon>Vigna</taxon>
    </lineage>
</organism>
<dbReference type="AlphaFoldDB" id="A0A0S3R295"/>
<protein>
    <submittedName>
        <fullName evidence="2">Uncharacterized protein</fullName>
    </submittedName>
</protein>
<proteinExistence type="predicted"/>
<keyword evidence="3" id="KW-1185">Reference proteome</keyword>
<gene>
    <name evidence="2" type="primary">Vigan.01G256400</name>
    <name evidence="2" type="ORF">VIGAN_01256400</name>
</gene>